<evidence type="ECO:0000256" key="1">
    <source>
        <dbReference type="SAM" id="MobiDB-lite"/>
    </source>
</evidence>
<accession>A0A1H8CNP1</accession>
<dbReference type="RefSeq" id="WP_177241542.1">
    <property type="nucleotide sequence ID" value="NZ_FOAP01000027.1"/>
</dbReference>
<keyword evidence="3" id="KW-1185">Reference proteome</keyword>
<dbReference type="Proteomes" id="UP000182719">
    <property type="component" value="Unassembled WGS sequence"/>
</dbReference>
<protein>
    <submittedName>
        <fullName evidence="2">Uncharacterized protein</fullName>
    </submittedName>
</protein>
<proteinExistence type="predicted"/>
<gene>
    <name evidence="2" type="ORF">SAMN05444354_12720</name>
</gene>
<sequence length="54" mass="6131">MRHDDTSYMEDVEWGRVVRDDEAPEDGDPQVTVNAGGRQWVHGEEDWGGWSAAE</sequence>
<evidence type="ECO:0000313" key="3">
    <source>
        <dbReference type="Proteomes" id="UP000182719"/>
    </source>
</evidence>
<dbReference type="AlphaFoldDB" id="A0A1H8CNP1"/>
<feature type="region of interest" description="Disordered" evidence="1">
    <location>
        <begin position="1"/>
        <end position="54"/>
    </location>
</feature>
<dbReference type="EMBL" id="FOAP01000027">
    <property type="protein sequence ID" value="SEM96586.1"/>
    <property type="molecule type" value="Genomic_DNA"/>
</dbReference>
<reference evidence="3" key="1">
    <citation type="submission" date="2016-10" db="EMBL/GenBank/DDBJ databases">
        <authorList>
            <person name="Varghese N."/>
            <person name="Submissions S."/>
        </authorList>
    </citation>
    <scope>NUCLEOTIDE SEQUENCE [LARGE SCALE GENOMIC DNA]</scope>
    <source>
        <strain evidence="3">DSM 17044</strain>
    </source>
</reference>
<evidence type="ECO:0000313" key="2">
    <source>
        <dbReference type="EMBL" id="SEM96586.1"/>
    </source>
</evidence>
<organism evidence="2 3">
    <name type="scientific">Stigmatella aurantiaca</name>
    <dbReference type="NCBI Taxonomy" id="41"/>
    <lineage>
        <taxon>Bacteria</taxon>
        <taxon>Pseudomonadati</taxon>
        <taxon>Myxococcota</taxon>
        <taxon>Myxococcia</taxon>
        <taxon>Myxococcales</taxon>
        <taxon>Cystobacterineae</taxon>
        <taxon>Archangiaceae</taxon>
        <taxon>Stigmatella</taxon>
    </lineage>
</organism>
<name>A0A1H8CNP1_STIAU</name>